<keyword evidence="3 6" id="KW-1133">Transmembrane helix</keyword>
<evidence type="ECO:0000256" key="3">
    <source>
        <dbReference type="ARBA" id="ARBA00022989"/>
    </source>
</evidence>
<feature type="transmembrane region" description="Helical" evidence="6">
    <location>
        <begin position="204"/>
        <end position="223"/>
    </location>
</feature>
<dbReference type="PANTHER" id="PTHR20855">
    <property type="entry name" value="ADIPOR/PROGESTIN RECEPTOR-RELATED"/>
    <property type="match status" value="1"/>
</dbReference>
<comment type="subcellular location">
    <subcellularLocation>
        <location evidence="1">Membrane</location>
        <topology evidence="1">Multi-pass membrane protein</topology>
    </subcellularLocation>
</comment>
<gene>
    <name evidence="7" type="ORF">RUM4293_03439</name>
</gene>
<feature type="transmembrane region" description="Helical" evidence="6">
    <location>
        <begin position="28"/>
        <end position="51"/>
    </location>
</feature>
<keyword evidence="4 6" id="KW-0472">Membrane</keyword>
<dbReference type="PANTHER" id="PTHR20855:SF3">
    <property type="entry name" value="LD03007P"/>
    <property type="match status" value="1"/>
</dbReference>
<dbReference type="AlphaFoldDB" id="A0A0P1E8F3"/>
<evidence type="ECO:0000256" key="1">
    <source>
        <dbReference type="ARBA" id="ARBA00004141"/>
    </source>
</evidence>
<accession>A0A0P1E8F3</accession>
<evidence type="ECO:0000256" key="2">
    <source>
        <dbReference type="ARBA" id="ARBA00022692"/>
    </source>
</evidence>
<sequence>MRHNFEIMWSFADIRPAYSRAERVSDGVVHVLGVTAAIVAVPALIALTALYRTEPAAVLGVSVYGFTLILMLSFSALYNMVQSDRWGELLRRLDHSGIYVKIAGTYTPFILLSGAPMTGLMIGLWSSATLGSILKMIDPHRFRWFGLALYVLMGWASVWAGQSLLADLSKPVVALMITGGIVYTAGIAFYLLDWLPFHNTIWHVFVLTGSVLFFLAVSFRIAWAPVLQI</sequence>
<dbReference type="Proteomes" id="UP000050786">
    <property type="component" value="Unassembled WGS sequence"/>
</dbReference>
<feature type="transmembrane region" description="Helical" evidence="6">
    <location>
        <begin position="57"/>
        <end position="78"/>
    </location>
</feature>
<proteinExistence type="predicted"/>
<dbReference type="GO" id="GO:0046872">
    <property type="term" value="F:metal ion binding"/>
    <property type="evidence" value="ECO:0007669"/>
    <property type="project" value="UniProtKB-KW"/>
</dbReference>
<dbReference type="EMBL" id="CYPS01000048">
    <property type="protein sequence ID" value="CUH44533.1"/>
    <property type="molecule type" value="Genomic_DNA"/>
</dbReference>
<evidence type="ECO:0000313" key="8">
    <source>
        <dbReference type="Proteomes" id="UP000050786"/>
    </source>
</evidence>
<feature type="binding site" evidence="5">
    <location>
        <position position="203"/>
    </location>
    <ligand>
        <name>Zn(2+)</name>
        <dbReference type="ChEBI" id="CHEBI:29105"/>
    </ligand>
</feature>
<keyword evidence="8" id="KW-1185">Reference proteome</keyword>
<keyword evidence="2 6" id="KW-0812">Transmembrane</keyword>
<protein>
    <submittedName>
        <fullName evidence="7">Hemolysin</fullName>
    </submittedName>
</protein>
<organism evidence="7 8">
    <name type="scientific">Ruegeria atlantica</name>
    <dbReference type="NCBI Taxonomy" id="81569"/>
    <lineage>
        <taxon>Bacteria</taxon>
        <taxon>Pseudomonadati</taxon>
        <taxon>Pseudomonadota</taxon>
        <taxon>Alphaproteobacteria</taxon>
        <taxon>Rhodobacterales</taxon>
        <taxon>Roseobacteraceae</taxon>
        <taxon>Ruegeria</taxon>
    </lineage>
</organism>
<reference evidence="8" key="1">
    <citation type="submission" date="2015-09" db="EMBL/GenBank/DDBJ databases">
        <authorList>
            <person name="Rodrigo-Torres L."/>
            <person name="Arahal D.R."/>
        </authorList>
    </citation>
    <scope>NUCLEOTIDE SEQUENCE [LARGE SCALE GENOMIC DNA]</scope>
    <source>
        <strain evidence="8">CECT 4293</strain>
    </source>
</reference>
<name>A0A0P1E8F3_9RHOB</name>
<dbReference type="InterPro" id="IPR004254">
    <property type="entry name" value="AdipoR/HlyIII-related"/>
</dbReference>
<evidence type="ECO:0000313" key="7">
    <source>
        <dbReference type="EMBL" id="CUH44533.1"/>
    </source>
</evidence>
<dbReference type="Pfam" id="PF03006">
    <property type="entry name" value="HlyIII"/>
    <property type="match status" value="1"/>
</dbReference>
<dbReference type="GO" id="GO:0016020">
    <property type="term" value="C:membrane"/>
    <property type="evidence" value="ECO:0007669"/>
    <property type="project" value="UniProtKB-SubCell"/>
</dbReference>
<evidence type="ECO:0000256" key="5">
    <source>
        <dbReference type="PIRSR" id="PIRSR604254-1"/>
    </source>
</evidence>
<feature type="transmembrane region" description="Helical" evidence="6">
    <location>
        <begin position="172"/>
        <end position="192"/>
    </location>
</feature>
<feature type="transmembrane region" description="Helical" evidence="6">
    <location>
        <begin position="142"/>
        <end position="160"/>
    </location>
</feature>
<evidence type="ECO:0000256" key="4">
    <source>
        <dbReference type="ARBA" id="ARBA00023136"/>
    </source>
</evidence>
<evidence type="ECO:0000256" key="6">
    <source>
        <dbReference type="SAM" id="Phobius"/>
    </source>
</evidence>
<feature type="transmembrane region" description="Helical" evidence="6">
    <location>
        <begin position="98"/>
        <end position="122"/>
    </location>
</feature>
<keyword evidence="5" id="KW-0862">Zinc</keyword>
<keyword evidence="5" id="KW-0479">Metal-binding</keyword>